<dbReference type="Gene3D" id="1.10.10.60">
    <property type="entry name" value="Homeodomain-like"/>
    <property type="match status" value="3"/>
</dbReference>
<dbReference type="PROSITE" id="PS00027">
    <property type="entry name" value="HOMEOBOX_1"/>
    <property type="match status" value="1"/>
</dbReference>
<keyword evidence="5" id="KW-0805">Transcription regulation</keyword>
<dbReference type="PROSITE" id="PS50071">
    <property type="entry name" value="HOMEOBOX_2"/>
    <property type="match status" value="2"/>
</dbReference>
<dbReference type="CDD" id="cd00086">
    <property type="entry name" value="homeodomain"/>
    <property type="match status" value="2"/>
</dbReference>
<evidence type="ECO:0000256" key="7">
    <source>
        <dbReference type="ARBA" id="ARBA00023155"/>
    </source>
</evidence>
<feature type="compositionally biased region" description="Low complexity" evidence="12">
    <location>
        <begin position="189"/>
        <end position="206"/>
    </location>
</feature>
<evidence type="ECO:0000259" key="13">
    <source>
        <dbReference type="PROSITE" id="PS50071"/>
    </source>
</evidence>
<comment type="similarity">
    <text evidence="3">Belongs to the Abd-B homeobox family.</text>
</comment>
<evidence type="ECO:0000256" key="1">
    <source>
        <dbReference type="ARBA" id="ARBA00003263"/>
    </source>
</evidence>
<dbReference type="Pfam" id="PF12045">
    <property type="entry name" value="DUF3528"/>
    <property type="match status" value="1"/>
</dbReference>
<feature type="domain" description="Homeobox" evidence="13">
    <location>
        <begin position="434"/>
        <end position="494"/>
    </location>
</feature>
<evidence type="ECO:0000256" key="5">
    <source>
        <dbReference type="ARBA" id="ARBA00023015"/>
    </source>
</evidence>
<dbReference type="InterPro" id="IPR001356">
    <property type="entry name" value="HD"/>
</dbReference>
<feature type="region of interest" description="Disordered" evidence="12">
    <location>
        <begin position="404"/>
        <end position="439"/>
    </location>
</feature>
<evidence type="ECO:0000256" key="6">
    <source>
        <dbReference type="ARBA" id="ARBA00023125"/>
    </source>
</evidence>
<reference evidence="14" key="1">
    <citation type="journal article" date="2023" name="Science">
        <title>Genome structures resolve the early diversification of teleost fishes.</title>
        <authorList>
            <person name="Parey E."/>
            <person name="Louis A."/>
            <person name="Montfort J."/>
            <person name="Bouchez O."/>
            <person name="Roques C."/>
            <person name="Iampietro C."/>
            <person name="Lluch J."/>
            <person name="Castinel A."/>
            <person name="Donnadieu C."/>
            <person name="Desvignes T."/>
            <person name="Floi Bucao C."/>
            <person name="Jouanno E."/>
            <person name="Wen M."/>
            <person name="Mejri S."/>
            <person name="Dirks R."/>
            <person name="Jansen H."/>
            <person name="Henkel C."/>
            <person name="Chen W.J."/>
            <person name="Zahm M."/>
            <person name="Cabau C."/>
            <person name="Klopp C."/>
            <person name="Thompson A.W."/>
            <person name="Robinson-Rechavi M."/>
            <person name="Braasch I."/>
            <person name="Lecointre G."/>
            <person name="Bobe J."/>
            <person name="Postlethwait J.H."/>
            <person name="Berthelot C."/>
            <person name="Roest Crollius H."/>
            <person name="Guiguen Y."/>
        </authorList>
    </citation>
    <scope>NUCLEOTIDE SEQUENCE</scope>
    <source>
        <strain evidence="14">Concon-B</strain>
    </source>
</reference>
<feature type="compositionally biased region" description="Basic and acidic residues" evidence="12">
    <location>
        <begin position="404"/>
        <end position="421"/>
    </location>
</feature>
<dbReference type="OrthoDB" id="6159439at2759"/>
<feature type="region of interest" description="Disordered" evidence="12">
    <location>
        <begin position="148"/>
        <end position="209"/>
    </location>
</feature>
<keyword evidence="4" id="KW-0217">Developmental protein</keyword>
<name>A0A9Q1I6Y0_CONCO</name>
<dbReference type="FunFam" id="1.10.10.60:FF:000018">
    <property type="entry name" value="Homeobox A10"/>
    <property type="match status" value="1"/>
</dbReference>
<comment type="caution">
    <text evidence="14">The sequence shown here is derived from an EMBL/GenBank/DDBJ whole genome shotgun (WGS) entry which is preliminary data.</text>
</comment>
<dbReference type="AlphaFoldDB" id="A0A9Q1I6Y0"/>
<dbReference type="SUPFAM" id="SSF46689">
    <property type="entry name" value="Homeodomain-like"/>
    <property type="match status" value="3"/>
</dbReference>
<keyword evidence="15" id="KW-1185">Reference proteome</keyword>
<gene>
    <name evidence="14" type="ORF">COCON_G00007460</name>
</gene>
<organism evidence="14 15">
    <name type="scientific">Conger conger</name>
    <name type="common">Conger eel</name>
    <name type="synonym">Muraena conger</name>
    <dbReference type="NCBI Taxonomy" id="82655"/>
    <lineage>
        <taxon>Eukaryota</taxon>
        <taxon>Metazoa</taxon>
        <taxon>Chordata</taxon>
        <taxon>Craniata</taxon>
        <taxon>Vertebrata</taxon>
        <taxon>Euteleostomi</taxon>
        <taxon>Actinopterygii</taxon>
        <taxon>Neopterygii</taxon>
        <taxon>Teleostei</taxon>
        <taxon>Anguilliformes</taxon>
        <taxon>Congridae</taxon>
        <taxon>Conger</taxon>
    </lineage>
</organism>
<evidence type="ECO:0000256" key="12">
    <source>
        <dbReference type="SAM" id="MobiDB-lite"/>
    </source>
</evidence>
<dbReference type="InterPro" id="IPR009057">
    <property type="entry name" value="Homeodomain-like_sf"/>
</dbReference>
<evidence type="ECO:0000256" key="11">
    <source>
        <dbReference type="RuleBase" id="RU000682"/>
    </source>
</evidence>
<feature type="DNA-binding region" description="Homeobox" evidence="10">
    <location>
        <begin position="436"/>
        <end position="495"/>
    </location>
</feature>
<keyword evidence="9 10" id="KW-0539">Nucleus</keyword>
<dbReference type="PANTHER" id="PTHR46092">
    <property type="entry name" value="HOMEOBOX PROTEIN HOX-A11-RELATED"/>
    <property type="match status" value="1"/>
</dbReference>
<dbReference type="SMART" id="SM00389">
    <property type="entry name" value="HOX"/>
    <property type="match status" value="3"/>
</dbReference>
<dbReference type="PANTHER" id="PTHR46092:SF3">
    <property type="entry name" value="HOMEOBOX PROTEIN HOX-A11"/>
    <property type="match status" value="1"/>
</dbReference>
<feature type="domain" description="Homeobox" evidence="13">
    <location>
        <begin position="363"/>
        <end position="408"/>
    </location>
</feature>
<accession>A0A9Q1I6Y0</accession>
<protein>
    <recommendedName>
        <fullName evidence="13">Homeobox domain-containing protein</fullName>
    </recommendedName>
</protein>
<dbReference type="PRINTS" id="PR00024">
    <property type="entry name" value="HOMEOBOX"/>
</dbReference>
<keyword evidence="8" id="KW-0804">Transcription</keyword>
<feature type="compositionally biased region" description="Basic and acidic residues" evidence="12">
    <location>
        <begin position="178"/>
        <end position="187"/>
    </location>
</feature>
<dbReference type="InterPro" id="IPR021918">
    <property type="entry name" value="DUF3528"/>
</dbReference>
<evidence type="ECO:0000256" key="2">
    <source>
        <dbReference type="ARBA" id="ARBA00004123"/>
    </source>
</evidence>
<comment type="subcellular location">
    <subcellularLocation>
        <location evidence="2 10 11">Nucleus</location>
    </subcellularLocation>
</comment>
<evidence type="ECO:0000256" key="9">
    <source>
        <dbReference type="ARBA" id="ARBA00023242"/>
    </source>
</evidence>
<evidence type="ECO:0000313" key="14">
    <source>
        <dbReference type="EMBL" id="KAJ8288087.1"/>
    </source>
</evidence>
<dbReference type="GO" id="GO:0005654">
    <property type="term" value="C:nucleoplasm"/>
    <property type="evidence" value="ECO:0007669"/>
    <property type="project" value="UniProtKB-ARBA"/>
</dbReference>
<keyword evidence="7 10" id="KW-0371">Homeobox</keyword>
<keyword evidence="6 10" id="KW-0238">DNA-binding</keyword>
<dbReference type="EMBL" id="JAFJMO010000001">
    <property type="protein sequence ID" value="KAJ8288087.1"/>
    <property type="molecule type" value="Genomic_DNA"/>
</dbReference>
<dbReference type="GO" id="GO:0000981">
    <property type="term" value="F:DNA-binding transcription factor activity, RNA polymerase II-specific"/>
    <property type="evidence" value="ECO:0007669"/>
    <property type="project" value="InterPro"/>
</dbReference>
<dbReference type="InterPro" id="IPR017970">
    <property type="entry name" value="Homeobox_CS"/>
</dbReference>
<evidence type="ECO:0000256" key="10">
    <source>
        <dbReference type="PROSITE-ProRule" id="PRU00108"/>
    </source>
</evidence>
<feature type="region of interest" description="Disordered" evidence="12">
    <location>
        <begin position="291"/>
        <end position="352"/>
    </location>
</feature>
<evidence type="ECO:0000256" key="8">
    <source>
        <dbReference type="ARBA" id="ARBA00023163"/>
    </source>
</evidence>
<dbReference type="Pfam" id="PF00046">
    <property type="entry name" value="Homeodomain"/>
    <property type="match status" value="2"/>
</dbReference>
<evidence type="ECO:0000256" key="4">
    <source>
        <dbReference type="ARBA" id="ARBA00022473"/>
    </source>
</evidence>
<sequence>MMDFDERVPVGSNMYLPSCTYYVSGTDFSSLPSFLSQTPSSRPMTYSYSSNLPQVQSVREVTFRDYAIDTSSKWHHRGNLSHCYSAEEMVHRDCLSGPTTLGEMFAKNSSVGFHSSSNSTSNFYGSVGRNGVLPQAFDQFFETAYGNSENPSTDCSVDRNTTKLPNAAVSGSEACQEPDGREPREECSSPESSSGNNEEKSNCSSGQRTRKKRCPYTKYQIRELEREFFFSVYINKEKRLQLVTSGNCPVSHSGTVPVPGYFRLSQTAYHGGQSSSSHFFLQPTVRFDTPVSVSNSADSGKRGNEEMASSNIPCAPHREEETQESSVEEASSPEPPVNGKASPSKVTKGDTKIENTANWLTAKSGRKKRCPYTKHQTLELEKEFLFNMYLTRERRLEISRSVHLTDRQKEENASATEKTKIDPNNPSSNWLHARSTRKKRCPYSKHQTLELEKEFLFNMYLTRDRRYEVARLLNLTERQIKIWFQNRRMKMKKGNKDRPKDD</sequence>
<dbReference type="GO" id="GO:0000978">
    <property type="term" value="F:RNA polymerase II cis-regulatory region sequence-specific DNA binding"/>
    <property type="evidence" value="ECO:0007669"/>
    <property type="project" value="TreeGrafter"/>
</dbReference>
<dbReference type="InterPro" id="IPR020479">
    <property type="entry name" value="HD_metazoa"/>
</dbReference>
<evidence type="ECO:0000313" key="15">
    <source>
        <dbReference type="Proteomes" id="UP001152803"/>
    </source>
</evidence>
<evidence type="ECO:0000256" key="3">
    <source>
        <dbReference type="ARBA" id="ARBA00006317"/>
    </source>
</evidence>
<proteinExistence type="inferred from homology"/>
<feature type="DNA-binding region" description="Homeobox" evidence="10">
    <location>
        <begin position="365"/>
        <end position="409"/>
    </location>
</feature>
<dbReference type="Proteomes" id="UP001152803">
    <property type="component" value="Unassembled WGS sequence"/>
</dbReference>
<comment type="function">
    <text evidence="1">Sequence-specific transcription factor which is part of a developmental regulatory system that provides cells with specific positional identities on the anterior-posterior axis.</text>
</comment>